<dbReference type="Pfam" id="PF01849">
    <property type="entry name" value="NAC"/>
    <property type="match status" value="1"/>
</dbReference>
<feature type="region of interest" description="Disordered" evidence="4">
    <location>
        <begin position="10"/>
        <end position="31"/>
    </location>
</feature>
<dbReference type="InterPro" id="IPR006578">
    <property type="entry name" value="MADF-dom"/>
</dbReference>
<dbReference type="PROSITE" id="PS51151">
    <property type="entry name" value="NAC_AB"/>
    <property type="match status" value="1"/>
</dbReference>
<comment type="similarity">
    <text evidence="1 3">Belongs to the NAC-beta family.</text>
</comment>
<keyword evidence="2" id="KW-0539">Nucleus</keyword>
<dbReference type="AlphaFoldDB" id="A0A915DLT1"/>
<organism evidence="8 9">
    <name type="scientific">Ditylenchus dipsaci</name>
    <dbReference type="NCBI Taxonomy" id="166011"/>
    <lineage>
        <taxon>Eukaryota</taxon>
        <taxon>Metazoa</taxon>
        <taxon>Ecdysozoa</taxon>
        <taxon>Nematoda</taxon>
        <taxon>Chromadorea</taxon>
        <taxon>Rhabditida</taxon>
        <taxon>Tylenchina</taxon>
        <taxon>Tylenchomorpha</taxon>
        <taxon>Sphaerularioidea</taxon>
        <taxon>Anguinidae</taxon>
        <taxon>Anguininae</taxon>
        <taxon>Ditylenchus</taxon>
    </lineage>
</organism>
<dbReference type="InterPro" id="IPR038187">
    <property type="entry name" value="NAC_A/B_dom_sf"/>
</dbReference>
<dbReference type="Pfam" id="PF23647">
    <property type="entry name" value="TRAPPC13_M"/>
    <property type="match status" value="1"/>
</dbReference>
<feature type="domain" description="NAC-A/B" evidence="7">
    <location>
        <begin position="38"/>
        <end position="103"/>
    </location>
</feature>
<dbReference type="InterPro" id="IPR055427">
    <property type="entry name" value="TRAPPC13_N"/>
</dbReference>
<dbReference type="PANTHER" id="PTHR10351">
    <property type="entry name" value="TRANSCRIPTION FACTOR BTF3 FAMILY MEMBER"/>
    <property type="match status" value="1"/>
</dbReference>
<evidence type="ECO:0000256" key="3">
    <source>
        <dbReference type="RuleBase" id="RU361272"/>
    </source>
</evidence>
<dbReference type="Proteomes" id="UP000887574">
    <property type="component" value="Unplaced"/>
</dbReference>
<evidence type="ECO:0000313" key="9">
    <source>
        <dbReference type="WBParaSite" id="jg20723"/>
    </source>
</evidence>
<protein>
    <recommendedName>
        <fullName evidence="3">Transcription factor BTF3</fullName>
    </recommendedName>
</protein>
<feature type="compositionally biased region" description="Basic and acidic residues" evidence="4">
    <location>
        <begin position="794"/>
        <end position="816"/>
    </location>
</feature>
<feature type="region of interest" description="Disordered" evidence="4">
    <location>
        <begin position="706"/>
        <end position="739"/>
    </location>
</feature>
<dbReference type="FunFam" id="2.20.70.30:FF:000001">
    <property type="entry name" value="Transcription factor BTF3 homolog"/>
    <property type="match status" value="1"/>
</dbReference>
<evidence type="ECO:0000259" key="6">
    <source>
        <dbReference type="PROSITE" id="PS51031"/>
    </source>
</evidence>
<sequence length="1011" mass="113438">MDTIGEKIKKLQQNAEHVRTGGKGTARRKKKVVHKTAATDDKKLQSNLKKLSVTNIPGIEEVNMIKEDGTVIHFNNPKVQASVPANTFSITGTAENKQITEMLPSILNQLGAESLTHLKKLANNVTSQYKTTDEEVPHEHCFTTLVLRVMRLARPKLYENSPTLAVDPADPYSTDIANAIKSISGEDSVEYPIGTSLMAPQQMDLIYLGETFTFYVAVLNEGNEVYTDVCVKADIQTQTQRVTLACQLQEANATLKPKKQIGSIMNHEIKEIGQHILVLNKPIDVRTKFYNVENNDVYLEAQIQNLCTSAMVLEKVVLEPSIDNYSCKEIRNSSRRNGCIMLQPDAVHQYLFCLSPNSPDNVMNHSRGVTSIGKLDMCWRTAMGEKGRLQTSPLLCLMTPGYGDLRLTIESIPRRVKESELFSISCKLHNCCERSLDLVLTLDGSLQPSMVFCSVSGLHLGQIMPNHSITFNLELLPIAKGLQSISGIRLTDSYMKRTYEHDEISQLTSSSSSPHLLFFAFIAEKDWIRFDDLGGLMCCIVQKQQPTFNELLIQAVQGHPELYDQQHRVCTDSGERNVIWENIANRIDQSITGEFAKKRWLQMRDRYRKELKMALRNRMHPKWPYFEKLAWLDPYLKDTKNISGSSLLSGCIDGMEISPEPTETNDSFEFHDFQYPSSMSTNVLLENLMAVTSNIFGQNKAKNMRARSDASENTVAEYSPDSAIASTSDDGDINAHLPTASSLPRISNLSAANLLGNFHAGLLENVRQKRLSDSTCDKDEEENVSDADGQQIKQTDEQHLASENRRSSPTDHQSIDKLLNPEHFADSASNRTESESCTPSNNNFTLSDELKAFKGNGPRNKIRNPPYLVRRGGVSKSRTAHRSVKVSLNMASHLLTRLLLQICNNSAGNTPTNAPNPLSFEGGQFSLMSQFPNFTAPNFGLDSVEWMNCPKDSKAKDDATNTDWVNDEDLLFARLIVVRLKKFSTKDRRSIRAKINEWIDEKEEELEGDKK</sequence>
<dbReference type="SMART" id="SM00595">
    <property type="entry name" value="MADF"/>
    <property type="match status" value="1"/>
</dbReference>
<dbReference type="InterPro" id="IPR002715">
    <property type="entry name" value="Nas_poly-pep-assoc_cplx_dom"/>
</dbReference>
<name>A0A915DLT1_9BILA</name>
<evidence type="ECO:0000259" key="7">
    <source>
        <dbReference type="PROSITE" id="PS51151"/>
    </source>
</evidence>
<evidence type="ECO:0000259" key="5">
    <source>
        <dbReference type="PROSITE" id="PS51029"/>
    </source>
</evidence>
<dbReference type="WBParaSite" id="jg20723">
    <property type="protein sequence ID" value="jg20723"/>
    <property type="gene ID" value="jg20723"/>
</dbReference>
<dbReference type="Pfam" id="PF06159">
    <property type="entry name" value="TRAPPC13_N"/>
    <property type="match status" value="1"/>
</dbReference>
<keyword evidence="8" id="KW-1185">Reference proteome</keyword>
<evidence type="ECO:0000313" key="8">
    <source>
        <dbReference type="Proteomes" id="UP000887574"/>
    </source>
</evidence>
<dbReference type="Gene3D" id="2.20.70.30">
    <property type="entry name" value="Nascent polypeptide-associated complex domain"/>
    <property type="match status" value="1"/>
</dbReference>
<proteinExistence type="inferred from homology"/>
<dbReference type="PROSITE" id="PS51029">
    <property type="entry name" value="MADF"/>
    <property type="match status" value="1"/>
</dbReference>
<dbReference type="InterPro" id="IPR039370">
    <property type="entry name" value="BTF3"/>
</dbReference>
<feature type="domain" description="MADF" evidence="5">
    <location>
        <begin position="551"/>
        <end position="637"/>
    </location>
</feature>
<feature type="region of interest" description="Disordered" evidence="4">
    <location>
        <begin position="773"/>
        <end position="816"/>
    </location>
</feature>
<dbReference type="SMART" id="SM01407">
    <property type="entry name" value="NAC"/>
    <property type="match status" value="1"/>
</dbReference>
<dbReference type="GO" id="GO:0003677">
    <property type="term" value="F:DNA binding"/>
    <property type="evidence" value="ECO:0007669"/>
    <property type="project" value="InterPro"/>
</dbReference>
<evidence type="ECO:0000256" key="4">
    <source>
        <dbReference type="SAM" id="MobiDB-lite"/>
    </source>
</evidence>
<comment type="subcellular location">
    <subcellularLocation>
        <location evidence="2">Nucleus</location>
    </subcellularLocation>
</comment>
<feature type="domain" description="BESS" evidence="6">
    <location>
        <begin position="966"/>
        <end position="1005"/>
    </location>
</feature>
<dbReference type="GO" id="GO:0005634">
    <property type="term" value="C:nucleus"/>
    <property type="evidence" value="ECO:0007669"/>
    <property type="project" value="UniProtKB-SubCell"/>
</dbReference>
<dbReference type="InterPro" id="IPR004210">
    <property type="entry name" value="BESS_motif"/>
</dbReference>
<evidence type="ECO:0000256" key="1">
    <source>
        <dbReference type="ARBA" id="ARBA00005296"/>
    </source>
</evidence>
<dbReference type="PROSITE" id="PS51031">
    <property type="entry name" value="BESS"/>
    <property type="match status" value="1"/>
</dbReference>
<dbReference type="CDD" id="cd22055">
    <property type="entry name" value="NAC_BTF3"/>
    <property type="match status" value="1"/>
</dbReference>
<reference evidence="9" key="1">
    <citation type="submission" date="2022-11" db="UniProtKB">
        <authorList>
            <consortium name="WormBaseParasite"/>
        </authorList>
    </citation>
    <scope>IDENTIFICATION</scope>
</reference>
<dbReference type="InterPro" id="IPR055429">
    <property type="entry name" value="TRAPPC13_M"/>
</dbReference>
<dbReference type="InterPro" id="IPR055428">
    <property type="entry name" value="TRAPPC13_C"/>
</dbReference>
<accession>A0A915DLT1</accession>
<dbReference type="Pfam" id="PF23643">
    <property type="entry name" value="TRAPPC13_C"/>
    <property type="match status" value="1"/>
</dbReference>
<dbReference type="Pfam" id="PF10545">
    <property type="entry name" value="MADF_DNA_bdg"/>
    <property type="match status" value="1"/>
</dbReference>
<feature type="region of interest" description="Disordered" evidence="4">
    <location>
        <begin position="850"/>
        <end position="880"/>
    </location>
</feature>
<evidence type="ECO:0000256" key="2">
    <source>
        <dbReference type="PROSITE-ProRule" id="PRU00371"/>
    </source>
</evidence>